<accession>A0A5C5G053</accession>
<gene>
    <name evidence="2" type="ORF">DMC30DRAFT_204503</name>
</gene>
<sequence length="218" mass="23496">MQHPVSEHAMRSRRAPRSPSSTCAEPHPASTQHFTRRAAQGTSSPEVWCLHVSIQASGRALSAAHAERDSELTVANNADETGGAGPTCGTGGLTGQPRRTGGAVRTAGPRERKGCGREAREQPFEIARGKDERRDASGSRRCVGSSARSLATLHEQTEAARTRKSESESTAGPPFGRRTATPTLGAILEPRELHLRSQRYLLQRALAIHIGRRAVLNW</sequence>
<evidence type="ECO:0000256" key="1">
    <source>
        <dbReference type="SAM" id="MobiDB-lite"/>
    </source>
</evidence>
<feature type="compositionally biased region" description="Basic and acidic residues" evidence="1">
    <location>
        <begin position="155"/>
        <end position="167"/>
    </location>
</feature>
<evidence type="ECO:0000313" key="3">
    <source>
        <dbReference type="Proteomes" id="UP000311382"/>
    </source>
</evidence>
<dbReference type="Proteomes" id="UP000311382">
    <property type="component" value="Unassembled WGS sequence"/>
</dbReference>
<name>A0A5C5G053_9BASI</name>
<reference evidence="2 3" key="1">
    <citation type="submission" date="2019-03" db="EMBL/GenBank/DDBJ databases">
        <title>Rhodosporidium diobovatum UCD-FST 08-225 genome sequencing, assembly, and annotation.</title>
        <authorList>
            <person name="Fakankun I.U."/>
            <person name="Fristensky B."/>
            <person name="Levin D.B."/>
        </authorList>
    </citation>
    <scope>NUCLEOTIDE SEQUENCE [LARGE SCALE GENOMIC DNA]</scope>
    <source>
        <strain evidence="2 3">UCD-FST 08-225</strain>
    </source>
</reference>
<dbReference type="AlphaFoldDB" id="A0A5C5G053"/>
<dbReference type="EMBL" id="SOZI01000045">
    <property type="protein sequence ID" value="TNY21371.1"/>
    <property type="molecule type" value="Genomic_DNA"/>
</dbReference>
<feature type="compositionally biased region" description="Basic and acidic residues" evidence="1">
    <location>
        <begin position="108"/>
        <end position="138"/>
    </location>
</feature>
<organism evidence="2 3">
    <name type="scientific">Rhodotorula diobovata</name>
    <dbReference type="NCBI Taxonomy" id="5288"/>
    <lineage>
        <taxon>Eukaryota</taxon>
        <taxon>Fungi</taxon>
        <taxon>Dikarya</taxon>
        <taxon>Basidiomycota</taxon>
        <taxon>Pucciniomycotina</taxon>
        <taxon>Microbotryomycetes</taxon>
        <taxon>Sporidiobolales</taxon>
        <taxon>Sporidiobolaceae</taxon>
        <taxon>Rhodotorula</taxon>
    </lineage>
</organism>
<proteinExistence type="predicted"/>
<evidence type="ECO:0000313" key="2">
    <source>
        <dbReference type="EMBL" id="TNY21371.1"/>
    </source>
</evidence>
<protein>
    <submittedName>
        <fullName evidence="2">Uncharacterized protein</fullName>
    </submittedName>
</protein>
<feature type="compositionally biased region" description="Basic and acidic residues" evidence="1">
    <location>
        <begin position="1"/>
        <end position="10"/>
    </location>
</feature>
<feature type="region of interest" description="Disordered" evidence="1">
    <location>
        <begin position="74"/>
        <end position="183"/>
    </location>
</feature>
<keyword evidence="3" id="KW-1185">Reference proteome</keyword>
<feature type="compositionally biased region" description="Gly residues" evidence="1">
    <location>
        <begin position="82"/>
        <end position="94"/>
    </location>
</feature>
<comment type="caution">
    <text evidence="2">The sequence shown here is derived from an EMBL/GenBank/DDBJ whole genome shotgun (WGS) entry which is preliminary data.</text>
</comment>
<feature type="region of interest" description="Disordered" evidence="1">
    <location>
        <begin position="1"/>
        <end position="44"/>
    </location>
</feature>